<dbReference type="KEGG" id="hat:RC74_06765"/>
<dbReference type="AlphaFoldDB" id="A0A126UZ79"/>
<dbReference type="Gene3D" id="2.40.70.10">
    <property type="entry name" value="Acid Proteases"/>
    <property type="match status" value="1"/>
</dbReference>
<sequence length="144" mass="16174">MPMKKAPLVIGWIEHVSLPELSLPNIRAKIDTGARTSALHATEITPFQKDGELWVRFVAQLHDEAPNVRVETPIYDIRHIKNTGGIPEERIVIRAALHIAGQSWPISVSLTDRSKMRFPMIVGRTALKKHNIAVHTHRTNLTAN</sequence>
<gene>
    <name evidence="2" type="ORF">RC74_06765</name>
</gene>
<dbReference type="Proteomes" id="UP000070371">
    <property type="component" value="Chromosome"/>
</dbReference>
<evidence type="ECO:0000313" key="2">
    <source>
        <dbReference type="EMBL" id="AML51015.1"/>
    </source>
</evidence>
<dbReference type="InterPro" id="IPR008503">
    <property type="entry name" value="Asp_endopeptidase"/>
</dbReference>
<dbReference type="SUPFAM" id="SSF50630">
    <property type="entry name" value="Acid proteases"/>
    <property type="match status" value="1"/>
</dbReference>
<evidence type="ECO:0000313" key="3">
    <source>
        <dbReference type="Proteomes" id="UP000070371"/>
    </source>
</evidence>
<proteinExistence type="predicted"/>
<dbReference type="InterPro" id="IPR021109">
    <property type="entry name" value="Peptidase_aspartic_dom_sf"/>
</dbReference>
<dbReference type="EMBL" id="CP014327">
    <property type="protein sequence ID" value="AML51015.1"/>
    <property type="molecule type" value="Genomic_DNA"/>
</dbReference>
<dbReference type="PANTHER" id="PTHR38037">
    <property type="entry name" value="ZN_PROTEASE DOMAIN-CONTAINING PROTEIN"/>
    <property type="match status" value="1"/>
</dbReference>
<evidence type="ECO:0000259" key="1">
    <source>
        <dbReference type="Pfam" id="PF05618"/>
    </source>
</evidence>
<name>A0A126UZ79_9RHOB</name>
<feature type="domain" description="Retropepsin-like aspartic endopeptidase" evidence="1">
    <location>
        <begin position="9"/>
        <end position="139"/>
    </location>
</feature>
<protein>
    <recommendedName>
        <fullName evidence="1">Retropepsin-like aspartic endopeptidase domain-containing protein</fullName>
    </recommendedName>
</protein>
<accession>A0A126UZ79</accession>
<dbReference type="OrthoDB" id="9782977at2"/>
<organism evidence="2 3">
    <name type="scientific">Falsihalocynthiibacter arcticus</name>
    <dbReference type="NCBI Taxonomy" id="1579316"/>
    <lineage>
        <taxon>Bacteria</taxon>
        <taxon>Pseudomonadati</taxon>
        <taxon>Pseudomonadota</taxon>
        <taxon>Alphaproteobacteria</taxon>
        <taxon>Rhodobacterales</taxon>
        <taxon>Roseobacteraceae</taxon>
        <taxon>Falsihalocynthiibacter</taxon>
    </lineage>
</organism>
<dbReference type="RefSeq" id="WP_039000261.1">
    <property type="nucleotide sequence ID" value="NZ_JBALTJ010000008.1"/>
</dbReference>
<dbReference type="PANTHER" id="PTHR38037:SF2">
    <property type="entry name" value="ATP-DEPENDENT ZINC PROTEASE DOMAIN-CONTAINING PROTEIN-RELATED"/>
    <property type="match status" value="1"/>
</dbReference>
<keyword evidence="3" id="KW-1185">Reference proteome</keyword>
<dbReference type="Pfam" id="PF05618">
    <property type="entry name" value="Zn_protease"/>
    <property type="match status" value="1"/>
</dbReference>
<dbReference type="STRING" id="1579316.RC74_06765"/>
<reference evidence="2 3" key="1">
    <citation type="submission" date="2016-02" db="EMBL/GenBank/DDBJ databases">
        <title>Complete genome sequence of Halocynthiibacter arcticus PAMC 20958t from arctic marine sediment.</title>
        <authorList>
            <person name="Lee Y.M."/>
            <person name="Baek K."/>
            <person name="Lee H.K."/>
            <person name="Shin S.C."/>
        </authorList>
    </citation>
    <scope>NUCLEOTIDE SEQUENCE [LARGE SCALE GENOMIC DNA]</scope>
    <source>
        <strain evidence="2">PAMC 20958</strain>
    </source>
</reference>